<protein>
    <submittedName>
        <fullName evidence="2">3895_t:CDS:1</fullName>
    </submittedName>
</protein>
<feature type="compositionally biased region" description="Polar residues" evidence="1">
    <location>
        <begin position="225"/>
        <end position="235"/>
    </location>
</feature>
<evidence type="ECO:0000313" key="2">
    <source>
        <dbReference type="EMBL" id="CAG8711245.1"/>
    </source>
</evidence>
<name>A0ABN7V0G6_GIGMA</name>
<feature type="non-terminal residue" evidence="2">
    <location>
        <position position="477"/>
    </location>
</feature>
<reference evidence="2 3" key="1">
    <citation type="submission" date="2021-06" db="EMBL/GenBank/DDBJ databases">
        <authorList>
            <person name="Kallberg Y."/>
            <person name="Tangrot J."/>
            <person name="Rosling A."/>
        </authorList>
    </citation>
    <scope>NUCLEOTIDE SEQUENCE [LARGE SCALE GENOMIC DNA]</scope>
    <source>
        <strain evidence="2 3">120-4 pot B 10/14</strain>
    </source>
</reference>
<feature type="region of interest" description="Disordered" evidence="1">
    <location>
        <begin position="66"/>
        <end position="90"/>
    </location>
</feature>
<sequence length="477" mass="54886">MEKLQDLSPQSENLSFLREDTQAAEGGETGSNLTVSTFTDWMELLEHEKVEENLYSSKSDASLLNSSEEENLQASLPESSSNFDRKRSDNPLSADLHMGVRLNSSEGNLNPYQKKKTWSNSKHMKKYAKERIVIFQQTLYGFISTRSNKEILTVKLRRVPIAARDKISEEIKEAFGNIVFGVTNDEDLVQRIPRYIDIMEQKKAARTLKQQYKEYKQIKTNHAMVSNPTSVTQQSQEDEQEALQETTGSDLNNLEMTVIDQDMKIVLQEQRIIDDARQTEELAIVQLKENKDEEVVDINVWPIRFENSLRKITLVEEIQPCSVDVSVLEGNSSQFLSKVNHKEDSFIQKVRNGGTMLTRLDYIFLDDKHMQLCKKVDTLFGNSDHALVCCTLRRAEDMPGPSLWKLNSRSFKNPKTIQEISQELKKNSDDTDWDFSKIKIQSIVQAFKPLSVSEKRIKKINKKINELKRSLVRDPNL</sequence>
<feature type="compositionally biased region" description="Polar residues" evidence="1">
    <location>
        <begin position="72"/>
        <end position="82"/>
    </location>
</feature>
<organism evidence="2 3">
    <name type="scientific">Gigaspora margarita</name>
    <dbReference type="NCBI Taxonomy" id="4874"/>
    <lineage>
        <taxon>Eukaryota</taxon>
        <taxon>Fungi</taxon>
        <taxon>Fungi incertae sedis</taxon>
        <taxon>Mucoromycota</taxon>
        <taxon>Glomeromycotina</taxon>
        <taxon>Glomeromycetes</taxon>
        <taxon>Diversisporales</taxon>
        <taxon>Gigasporaceae</taxon>
        <taxon>Gigaspora</taxon>
    </lineage>
</organism>
<gene>
    <name evidence="2" type="ORF">GMARGA_LOCUS12766</name>
</gene>
<dbReference type="EMBL" id="CAJVQB010007916">
    <property type="protein sequence ID" value="CAG8711245.1"/>
    <property type="molecule type" value="Genomic_DNA"/>
</dbReference>
<dbReference type="Proteomes" id="UP000789901">
    <property type="component" value="Unassembled WGS sequence"/>
</dbReference>
<evidence type="ECO:0000313" key="3">
    <source>
        <dbReference type="Proteomes" id="UP000789901"/>
    </source>
</evidence>
<comment type="caution">
    <text evidence="2">The sequence shown here is derived from an EMBL/GenBank/DDBJ whole genome shotgun (WGS) entry which is preliminary data.</text>
</comment>
<feature type="region of interest" description="Disordered" evidence="1">
    <location>
        <begin position="1"/>
        <end position="32"/>
    </location>
</feature>
<evidence type="ECO:0000256" key="1">
    <source>
        <dbReference type="SAM" id="MobiDB-lite"/>
    </source>
</evidence>
<feature type="region of interest" description="Disordered" evidence="1">
    <location>
        <begin position="225"/>
        <end position="246"/>
    </location>
</feature>
<proteinExistence type="predicted"/>
<accession>A0ABN7V0G6</accession>
<keyword evidence="3" id="KW-1185">Reference proteome</keyword>